<evidence type="ECO:0000313" key="3">
    <source>
        <dbReference type="Proteomes" id="UP001164746"/>
    </source>
</evidence>
<sequence>MWQFSIIVAQCQECPLQFNVSNRKVQDNGVKEMRCSSCLGHFNIRDPAQLNELLSTMDIPQMHEAMFSSVEKYNRKVGHEGVPAITVVCDDGWSKCTHKHTYNALGGVAVMIGSESKILLHIGIIKKNNVLYAQQQQIKINKSSTSQSIESDIILEGFLQEEKEHGVRYMRMIADGDSSVY</sequence>
<organism evidence="2 3">
    <name type="scientific">Mya arenaria</name>
    <name type="common">Soft-shell clam</name>
    <dbReference type="NCBI Taxonomy" id="6604"/>
    <lineage>
        <taxon>Eukaryota</taxon>
        <taxon>Metazoa</taxon>
        <taxon>Spiralia</taxon>
        <taxon>Lophotrochozoa</taxon>
        <taxon>Mollusca</taxon>
        <taxon>Bivalvia</taxon>
        <taxon>Autobranchia</taxon>
        <taxon>Heteroconchia</taxon>
        <taxon>Euheterodonta</taxon>
        <taxon>Imparidentia</taxon>
        <taxon>Neoheterodontei</taxon>
        <taxon>Myida</taxon>
        <taxon>Myoidea</taxon>
        <taxon>Myidae</taxon>
        <taxon>Mya</taxon>
    </lineage>
</organism>
<dbReference type="EMBL" id="CP111028">
    <property type="protein sequence ID" value="WAR31988.1"/>
    <property type="molecule type" value="Genomic_DNA"/>
</dbReference>
<gene>
    <name evidence="2" type="ORF">MAR_034530</name>
</gene>
<accession>A0ABY7GFH4</accession>
<dbReference type="InterPro" id="IPR049012">
    <property type="entry name" value="Mutator_transp_dom"/>
</dbReference>
<protein>
    <recommendedName>
        <fullName evidence="1">Mutator-like transposase domain-containing protein</fullName>
    </recommendedName>
</protein>
<proteinExistence type="predicted"/>
<dbReference type="Proteomes" id="UP001164746">
    <property type="component" value="Chromosome 17"/>
</dbReference>
<name>A0ABY7GFH4_MYAAR</name>
<dbReference type="Pfam" id="PF20700">
    <property type="entry name" value="Mutator"/>
    <property type="match status" value="1"/>
</dbReference>
<evidence type="ECO:0000313" key="2">
    <source>
        <dbReference type="EMBL" id="WAR31988.1"/>
    </source>
</evidence>
<keyword evidence="3" id="KW-1185">Reference proteome</keyword>
<feature type="domain" description="Mutator-like transposase" evidence="1">
    <location>
        <begin position="6"/>
        <end position="181"/>
    </location>
</feature>
<evidence type="ECO:0000259" key="1">
    <source>
        <dbReference type="Pfam" id="PF20700"/>
    </source>
</evidence>
<reference evidence="2" key="1">
    <citation type="submission" date="2022-11" db="EMBL/GenBank/DDBJ databases">
        <title>Centuries of genome instability and evolution in soft-shell clam transmissible cancer (bioRxiv).</title>
        <authorList>
            <person name="Hart S.F.M."/>
            <person name="Yonemitsu M.A."/>
            <person name="Giersch R.M."/>
            <person name="Beal B.F."/>
            <person name="Arriagada G."/>
            <person name="Davis B.W."/>
            <person name="Ostrander E.A."/>
            <person name="Goff S.P."/>
            <person name="Metzger M.J."/>
        </authorList>
    </citation>
    <scope>NUCLEOTIDE SEQUENCE</scope>
    <source>
        <strain evidence="2">MELC-2E11</strain>
        <tissue evidence="2">Siphon/mantle</tissue>
    </source>
</reference>